<evidence type="ECO:0000313" key="2">
    <source>
        <dbReference type="EMBL" id="QTL98865.1"/>
    </source>
</evidence>
<organism evidence="2 3">
    <name type="scientific">Iocasia fonsfrigidae</name>
    <dbReference type="NCBI Taxonomy" id="2682810"/>
    <lineage>
        <taxon>Bacteria</taxon>
        <taxon>Bacillati</taxon>
        <taxon>Bacillota</taxon>
        <taxon>Clostridia</taxon>
        <taxon>Halanaerobiales</taxon>
        <taxon>Halanaerobiaceae</taxon>
        <taxon>Iocasia</taxon>
    </lineage>
</organism>
<gene>
    <name evidence="2" type="ORF">GM661_13275</name>
</gene>
<dbReference type="AlphaFoldDB" id="A0A8A7KFK3"/>
<reference evidence="2" key="1">
    <citation type="submission" date="2019-12" db="EMBL/GenBank/DDBJ databases">
        <authorList>
            <person name="zhang j."/>
            <person name="sun C.M."/>
        </authorList>
    </citation>
    <scope>NUCLEOTIDE SEQUENCE</scope>
    <source>
        <strain evidence="2">NS-1</strain>
    </source>
</reference>
<name>A0A8A7KFK3_9FIRM</name>
<dbReference type="InterPro" id="IPR021552">
    <property type="entry name" value="ArsP_2"/>
</dbReference>
<keyword evidence="1" id="KW-0812">Transmembrane</keyword>
<protein>
    <submittedName>
        <fullName evidence="2">Uncharacterized protein</fullName>
    </submittedName>
</protein>
<feature type="transmembrane region" description="Helical" evidence="1">
    <location>
        <begin position="30"/>
        <end position="52"/>
    </location>
</feature>
<keyword evidence="1" id="KW-0472">Membrane</keyword>
<dbReference type="EMBL" id="CP046640">
    <property type="protein sequence ID" value="QTL98865.1"/>
    <property type="molecule type" value="Genomic_DNA"/>
</dbReference>
<sequence length="56" mass="6160">MLGSFAALLANTISQDGDALFPLLAIDRKSSFWATVITTIPALFVGIIYYFIEIHL</sequence>
<keyword evidence="1" id="KW-1133">Transmembrane helix</keyword>
<evidence type="ECO:0000256" key="1">
    <source>
        <dbReference type="SAM" id="Phobius"/>
    </source>
</evidence>
<dbReference type="Pfam" id="PF11449">
    <property type="entry name" value="ArsP_2"/>
    <property type="match status" value="1"/>
</dbReference>
<evidence type="ECO:0000313" key="3">
    <source>
        <dbReference type="Proteomes" id="UP000665020"/>
    </source>
</evidence>
<accession>A0A8A7KFK3</accession>
<dbReference type="Proteomes" id="UP000665020">
    <property type="component" value="Chromosome"/>
</dbReference>
<proteinExistence type="predicted"/>
<keyword evidence="3" id="KW-1185">Reference proteome</keyword>
<dbReference type="KEGG" id="ifn:GM661_13275"/>